<dbReference type="NCBIfam" id="NF009044">
    <property type="entry name" value="PRK12378.1"/>
    <property type="match status" value="1"/>
</dbReference>
<dbReference type="PANTHER" id="PTHR12532">
    <property type="entry name" value="TRANSLATIONAL ACTIVATOR OF CYTOCHROME C OXIDASE 1"/>
    <property type="match status" value="1"/>
</dbReference>
<dbReference type="Pfam" id="PF20772">
    <property type="entry name" value="TACO1_YebC_N"/>
    <property type="match status" value="1"/>
</dbReference>
<keyword evidence="5" id="KW-0238">DNA-binding</keyword>
<protein>
    <submittedName>
        <fullName evidence="9">Unannotated protein</fullName>
    </submittedName>
</protein>
<dbReference type="Gene3D" id="3.30.70.980">
    <property type="match status" value="2"/>
</dbReference>
<dbReference type="GO" id="GO:0003677">
    <property type="term" value="F:DNA binding"/>
    <property type="evidence" value="ECO:0007669"/>
    <property type="project" value="UniProtKB-KW"/>
</dbReference>
<dbReference type="NCBIfam" id="TIGR01033">
    <property type="entry name" value="YebC/PmpR family DNA-binding transcriptional regulator"/>
    <property type="match status" value="1"/>
</dbReference>
<evidence type="ECO:0000256" key="2">
    <source>
        <dbReference type="ARBA" id="ARBA00008724"/>
    </source>
</evidence>
<evidence type="ECO:0000256" key="1">
    <source>
        <dbReference type="ARBA" id="ARBA00004173"/>
    </source>
</evidence>
<evidence type="ECO:0000313" key="12">
    <source>
        <dbReference type="EMBL" id="CAB4988651.1"/>
    </source>
</evidence>
<sequence>MSGHSKWATIKHKKGAADKKRGKLFAKLIKQVEVAARQGGGDPNGNASLRTMFQKAREASVPLDTIERAVKRGTGELEGVDYQSVTYEGYAPHGVALLVECLTDNRNRTGGDVRAIFSKNGGSLAEPGAVSWQFSRQGVIYVPRSVDEEQLMSVALEAGAEDIVDEGENWRVTCPPTDLPAVRAALEEAAVPFDSADVTMLPSTSVHLDSEVAAKAVLKLVDLLDDNDDVEGVYGNFDVADEILTTLSLED</sequence>
<dbReference type="InterPro" id="IPR002876">
    <property type="entry name" value="Transcrip_reg_TACO1-like"/>
</dbReference>
<dbReference type="AlphaFoldDB" id="A0A6J6TZW7"/>
<dbReference type="InterPro" id="IPR026564">
    <property type="entry name" value="Transcrip_reg_TACO1-like_dom3"/>
</dbReference>
<evidence type="ECO:0000313" key="11">
    <source>
        <dbReference type="EMBL" id="CAB4897137.1"/>
    </source>
</evidence>
<dbReference type="PANTHER" id="PTHR12532:SF6">
    <property type="entry name" value="TRANSCRIPTIONAL REGULATORY PROTEIN YEBC-RELATED"/>
    <property type="match status" value="1"/>
</dbReference>
<dbReference type="EMBL" id="CAEZYR010000068">
    <property type="protein sequence ID" value="CAB4751913.1"/>
    <property type="molecule type" value="Genomic_DNA"/>
</dbReference>
<dbReference type="EMBL" id="CAFABA010000186">
    <property type="protein sequence ID" value="CAB4836506.1"/>
    <property type="molecule type" value="Genomic_DNA"/>
</dbReference>
<dbReference type="EMBL" id="CAFBOS010000038">
    <property type="protein sequence ID" value="CAB4988651.1"/>
    <property type="molecule type" value="Genomic_DNA"/>
</dbReference>
<keyword evidence="6" id="KW-0804">Transcription</keyword>
<evidence type="ECO:0000259" key="8">
    <source>
        <dbReference type="Pfam" id="PF20772"/>
    </source>
</evidence>
<dbReference type="FunFam" id="3.30.70.980:FF:000002">
    <property type="entry name" value="Probable transcriptional regulatory protein YebC"/>
    <property type="match status" value="1"/>
</dbReference>
<evidence type="ECO:0000256" key="3">
    <source>
        <dbReference type="ARBA" id="ARBA00022490"/>
    </source>
</evidence>
<proteinExistence type="inferred from homology"/>
<dbReference type="InterPro" id="IPR049083">
    <property type="entry name" value="TACO1_YebC_N"/>
</dbReference>
<dbReference type="Gene3D" id="1.10.10.200">
    <property type="match status" value="1"/>
</dbReference>
<dbReference type="FunFam" id="1.10.10.200:FF:000002">
    <property type="entry name" value="Probable transcriptional regulatory protein CLM62_37755"/>
    <property type="match status" value="1"/>
</dbReference>
<dbReference type="GO" id="GO:0005829">
    <property type="term" value="C:cytosol"/>
    <property type="evidence" value="ECO:0007669"/>
    <property type="project" value="TreeGrafter"/>
</dbReference>
<evidence type="ECO:0000256" key="4">
    <source>
        <dbReference type="ARBA" id="ARBA00023015"/>
    </source>
</evidence>
<evidence type="ECO:0000256" key="6">
    <source>
        <dbReference type="ARBA" id="ARBA00023163"/>
    </source>
</evidence>
<dbReference type="Pfam" id="PF01709">
    <property type="entry name" value="Transcrip_reg"/>
    <property type="match status" value="1"/>
</dbReference>
<dbReference type="InterPro" id="IPR017856">
    <property type="entry name" value="Integrase-like_N"/>
</dbReference>
<dbReference type="HAMAP" id="MF_00693">
    <property type="entry name" value="Transcrip_reg_TACO1"/>
    <property type="match status" value="1"/>
</dbReference>
<dbReference type="GO" id="GO:0005739">
    <property type="term" value="C:mitochondrion"/>
    <property type="evidence" value="ECO:0007669"/>
    <property type="project" value="UniProtKB-SubCell"/>
</dbReference>
<gene>
    <name evidence="9" type="ORF">UFOPK2754_01856</name>
    <name evidence="10" type="ORF">UFOPK3139_02950</name>
    <name evidence="11" type="ORF">UFOPK3543_00646</name>
    <name evidence="12" type="ORF">UFOPK3967_00851</name>
</gene>
<comment type="subcellular location">
    <subcellularLocation>
        <location evidence="1">Mitochondrion</location>
    </subcellularLocation>
</comment>
<dbReference type="NCBIfam" id="NF001030">
    <property type="entry name" value="PRK00110.1"/>
    <property type="match status" value="1"/>
</dbReference>
<comment type="similarity">
    <text evidence="2">Belongs to the TACO1 family.</text>
</comment>
<dbReference type="InterPro" id="IPR029072">
    <property type="entry name" value="YebC-like"/>
</dbReference>
<organism evidence="9">
    <name type="scientific">freshwater metagenome</name>
    <dbReference type="NCBI Taxonomy" id="449393"/>
    <lineage>
        <taxon>unclassified sequences</taxon>
        <taxon>metagenomes</taxon>
        <taxon>ecological metagenomes</taxon>
    </lineage>
</organism>
<feature type="domain" description="TACO1/YebC-like N-terminal" evidence="8">
    <location>
        <begin position="5"/>
        <end position="76"/>
    </location>
</feature>
<keyword evidence="3" id="KW-0963">Cytoplasm</keyword>
<feature type="domain" description="TACO1/YebC-like second and third" evidence="7">
    <location>
        <begin position="82"/>
        <end position="237"/>
    </location>
</feature>
<dbReference type="InterPro" id="IPR048300">
    <property type="entry name" value="TACO1_YebC-like_2nd/3rd_dom"/>
</dbReference>
<evidence type="ECO:0000313" key="9">
    <source>
        <dbReference type="EMBL" id="CAB4751913.1"/>
    </source>
</evidence>
<reference evidence="9" key="1">
    <citation type="submission" date="2020-05" db="EMBL/GenBank/DDBJ databases">
        <authorList>
            <person name="Chiriac C."/>
            <person name="Salcher M."/>
            <person name="Ghai R."/>
            <person name="Kavagutti S V."/>
        </authorList>
    </citation>
    <scope>NUCLEOTIDE SEQUENCE</scope>
</reference>
<evidence type="ECO:0000256" key="5">
    <source>
        <dbReference type="ARBA" id="ARBA00023125"/>
    </source>
</evidence>
<name>A0A6J6TZW7_9ZZZZ</name>
<keyword evidence="4" id="KW-0805">Transcription regulation</keyword>
<evidence type="ECO:0000313" key="10">
    <source>
        <dbReference type="EMBL" id="CAB4836506.1"/>
    </source>
</evidence>
<dbReference type="SUPFAM" id="SSF75625">
    <property type="entry name" value="YebC-like"/>
    <property type="match status" value="1"/>
</dbReference>
<accession>A0A6J6TZW7</accession>
<dbReference type="EMBL" id="CAFBMH010000015">
    <property type="protein sequence ID" value="CAB4897137.1"/>
    <property type="molecule type" value="Genomic_DNA"/>
</dbReference>
<evidence type="ECO:0000259" key="7">
    <source>
        <dbReference type="Pfam" id="PF01709"/>
    </source>
</evidence>